<protein>
    <submittedName>
        <fullName evidence="1">Uncharacterized protein</fullName>
    </submittedName>
</protein>
<reference evidence="1" key="3">
    <citation type="submission" date="2006-01" db="EMBL/GenBank/DDBJ databases">
        <authorList>
            <person name="Buell R."/>
        </authorList>
    </citation>
    <scope>NUCLEOTIDE SEQUENCE</scope>
</reference>
<sequence length="172" mass="19022">MAKFVGDITAVGQRDVALNIVGAVGFSGDADDLRTNLDEVHANKVSDRGFGELFTNVEDAMSMQCARHSRSGHCGHLARSARGVKRLLGPLMMVEPLILMHRCYHLPQTRVAKVCCLALNPKQRWDSGSGNIKEIKIRGTWVIVNTSNTHSHYRQRWVTVKASNKIDDLGSL</sequence>
<dbReference type="AlphaFoldDB" id="Q53M93"/>
<dbReference type="EMBL" id="DP000010">
    <property type="protein sequence ID" value="ABA92910.1"/>
    <property type="molecule type" value="Genomic_DNA"/>
</dbReference>
<organism evidence="1">
    <name type="scientific">Oryza sativa subsp. japonica</name>
    <name type="common">Rice</name>
    <dbReference type="NCBI Taxonomy" id="39947"/>
    <lineage>
        <taxon>Eukaryota</taxon>
        <taxon>Viridiplantae</taxon>
        <taxon>Streptophyta</taxon>
        <taxon>Embryophyta</taxon>
        <taxon>Tracheophyta</taxon>
        <taxon>Spermatophyta</taxon>
        <taxon>Magnoliopsida</taxon>
        <taxon>Liliopsida</taxon>
        <taxon>Poales</taxon>
        <taxon>Poaceae</taxon>
        <taxon>BOP clade</taxon>
        <taxon>Oryzoideae</taxon>
        <taxon>Oryzeae</taxon>
        <taxon>Oryzinae</taxon>
        <taxon>Oryza</taxon>
        <taxon>Oryza sativa</taxon>
    </lineage>
</organism>
<name>Q53M93_ORYSJ</name>
<accession>Q53M93</accession>
<reference evidence="1" key="2">
    <citation type="submission" date="2005-04" db="EMBL/GenBank/DDBJ databases">
        <authorList>
            <person name="Buell C.R."/>
            <person name="Wing R.A."/>
            <person name="McCombie W.A."/>
            <person name="Ouyang S."/>
        </authorList>
    </citation>
    <scope>NUCLEOTIDE SEQUENCE</scope>
</reference>
<gene>
    <name evidence="1" type="ordered locus">LOC_Os11g20660</name>
</gene>
<reference evidence="1" key="1">
    <citation type="journal article" date="2005" name="BMC Biol.">
        <title>The sequence of rice chromosomes 11 and 12, rich in disease resistance genes and recent gene duplications.</title>
        <authorList>
            <consortium name="The rice chromosomes 11 and 12 sequencing consortia"/>
        </authorList>
    </citation>
    <scope>NUCLEOTIDE SEQUENCE [LARGE SCALE GENOMIC DNA]</scope>
</reference>
<evidence type="ECO:0000313" key="1">
    <source>
        <dbReference type="EMBL" id="ABA92910.1"/>
    </source>
</evidence>
<proteinExistence type="predicted"/>